<name>A0A9P7RQN2_9AGAR</name>
<keyword evidence="2" id="KW-1185">Reference proteome</keyword>
<gene>
    <name evidence="1" type="ORF">E1B28_012040</name>
</gene>
<dbReference type="EMBL" id="CM032188">
    <property type="protein sequence ID" value="KAG7088001.1"/>
    <property type="molecule type" value="Genomic_DNA"/>
</dbReference>
<sequence>MEEYEDYLKQRREEPGEPGDAEELIYENSKLLGGGHFTIRSKLKPINLQDFGSKHNLSPQDSNKFRSALGDFMSKSLQDAGIQLPDNLWIKFPPTHIVSTNEPLIMSSSHEHTKCQITPFQYLKVNYESYETWRVATDFLRCNPRFQNQPRYDFVIFRTENDGLMFAQLKHLFTCAVGAEKYAVAYVQSYKVVAFARRSRSDKALGILRVKRDKMEFVSVHSVIRGALLVATTASDVLEEERLVVDTIDYDMFLRVKKHWPGYTDN</sequence>
<dbReference type="Proteomes" id="UP001049176">
    <property type="component" value="Chromosome 8"/>
</dbReference>
<dbReference type="GeneID" id="66081115"/>
<evidence type="ECO:0000313" key="2">
    <source>
        <dbReference type="Proteomes" id="UP001049176"/>
    </source>
</evidence>
<dbReference type="RefSeq" id="XP_043004472.1">
    <property type="nucleotide sequence ID" value="XM_043157106.1"/>
</dbReference>
<dbReference type="OrthoDB" id="3239511at2759"/>
<reference evidence="1" key="1">
    <citation type="journal article" date="2021" name="Genome Biol. Evol.">
        <title>The assembled and annotated genome of the fairy-ring fungus Marasmius oreades.</title>
        <authorList>
            <person name="Hiltunen M."/>
            <person name="Ament-Velasquez S.L."/>
            <person name="Johannesson H."/>
        </authorList>
    </citation>
    <scope>NUCLEOTIDE SEQUENCE</scope>
    <source>
        <strain evidence="1">03SP1</strain>
    </source>
</reference>
<evidence type="ECO:0000313" key="1">
    <source>
        <dbReference type="EMBL" id="KAG7088001.1"/>
    </source>
</evidence>
<proteinExistence type="predicted"/>
<comment type="caution">
    <text evidence="1">The sequence shown here is derived from an EMBL/GenBank/DDBJ whole genome shotgun (WGS) entry which is preliminary data.</text>
</comment>
<protein>
    <submittedName>
        <fullName evidence="1">Uncharacterized protein</fullName>
    </submittedName>
</protein>
<accession>A0A9P7RQN2</accession>
<dbReference type="AlphaFoldDB" id="A0A9P7RQN2"/>
<dbReference type="KEGG" id="more:E1B28_012040"/>
<organism evidence="1 2">
    <name type="scientific">Marasmius oreades</name>
    <name type="common">fairy-ring Marasmius</name>
    <dbReference type="NCBI Taxonomy" id="181124"/>
    <lineage>
        <taxon>Eukaryota</taxon>
        <taxon>Fungi</taxon>
        <taxon>Dikarya</taxon>
        <taxon>Basidiomycota</taxon>
        <taxon>Agaricomycotina</taxon>
        <taxon>Agaricomycetes</taxon>
        <taxon>Agaricomycetidae</taxon>
        <taxon>Agaricales</taxon>
        <taxon>Marasmiineae</taxon>
        <taxon>Marasmiaceae</taxon>
        <taxon>Marasmius</taxon>
    </lineage>
</organism>